<sequence>MVCVQVPGDVEVYTEEIVVVQYAGVPVHYGREVCTENNVLVQYGPAPLHNCAYNVPRRAYNVTDDREVCTEEIVRV</sequence>
<protein>
    <submittedName>
        <fullName evidence="1">Uncharacterized protein</fullName>
    </submittedName>
</protein>
<proteinExistence type="predicted"/>
<reference evidence="2" key="1">
    <citation type="submission" date="2017-01" db="EMBL/GenBank/DDBJ databases">
        <authorList>
            <person name="Varghese N."/>
            <person name="Submissions S."/>
        </authorList>
    </citation>
    <scope>NUCLEOTIDE SEQUENCE [LARGE SCALE GENOMIC DNA]</scope>
    <source>
        <strain evidence="2">DSM 21054</strain>
    </source>
</reference>
<keyword evidence="2" id="KW-1185">Reference proteome</keyword>
<gene>
    <name evidence="1" type="ORF">SAMN05421788_109166</name>
</gene>
<accession>A0A1N7R520</accession>
<evidence type="ECO:0000313" key="1">
    <source>
        <dbReference type="EMBL" id="SIT30221.1"/>
    </source>
</evidence>
<dbReference type="Proteomes" id="UP000186917">
    <property type="component" value="Unassembled WGS sequence"/>
</dbReference>
<dbReference type="STRING" id="477680.SAMN05421788_109166"/>
<name>A0A1N7R520_9BACT</name>
<organism evidence="1 2">
    <name type="scientific">Filimonas lacunae</name>
    <dbReference type="NCBI Taxonomy" id="477680"/>
    <lineage>
        <taxon>Bacteria</taxon>
        <taxon>Pseudomonadati</taxon>
        <taxon>Bacteroidota</taxon>
        <taxon>Chitinophagia</taxon>
        <taxon>Chitinophagales</taxon>
        <taxon>Chitinophagaceae</taxon>
        <taxon>Filimonas</taxon>
    </lineage>
</organism>
<evidence type="ECO:0000313" key="2">
    <source>
        <dbReference type="Proteomes" id="UP000186917"/>
    </source>
</evidence>
<dbReference type="EMBL" id="FTOR01000009">
    <property type="protein sequence ID" value="SIT30221.1"/>
    <property type="molecule type" value="Genomic_DNA"/>
</dbReference>
<dbReference type="AlphaFoldDB" id="A0A1N7R520"/>